<dbReference type="Pfam" id="PF13384">
    <property type="entry name" value="HTH_23"/>
    <property type="match status" value="1"/>
</dbReference>
<sequence length="192" mass="21493">IPDPGAFFLVARSERSTRLRLAMSRTLSLTDHLPDAEVRARFRACRDATERARWQVIWLKTLRRSTAHIAEVTGYTPLWVRSLIHRYNDGGPEAMRDRRHDHPGAPAMLTTAQQADLDAALASGTAPDGGLWSGPKVARWIEAATGREHVHDQRGWEWLVRLGFSAQTPRPHHDNADPAAQAAFKKQARRAG</sequence>
<dbReference type="Proteomes" id="UP001267426">
    <property type="component" value="Unassembled WGS sequence"/>
</dbReference>
<dbReference type="InterPro" id="IPR025959">
    <property type="entry name" value="Winged_HTH_dom"/>
</dbReference>
<name>A0ABU3BVJ3_9BACT</name>
<evidence type="ECO:0000259" key="1">
    <source>
        <dbReference type="Pfam" id="PF13592"/>
    </source>
</evidence>
<protein>
    <submittedName>
        <fullName evidence="2">Winged helix-turn-helix domain-containing protein</fullName>
    </submittedName>
</protein>
<feature type="non-terminal residue" evidence="2">
    <location>
        <position position="1"/>
    </location>
</feature>
<gene>
    <name evidence="2" type="ORF">RM540_16290</name>
</gene>
<reference evidence="2 3" key="1">
    <citation type="submission" date="2023-09" db="EMBL/GenBank/DDBJ databases">
        <authorList>
            <person name="Rey-Velasco X."/>
        </authorList>
    </citation>
    <scope>NUCLEOTIDE SEQUENCE [LARGE SCALE GENOMIC DNA]</scope>
    <source>
        <strain evidence="2 3">F394</strain>
    </source>
</reference>
<dbReference type="Pfam" id="PF13592">
    <property type="entry name" value="HTH_33"/>
    <property type="match status" value="1"/>
</dbReference>
<feature type="domain" description="Winged helix-turn helix" evidence="1">
    <location>
        <begin position="128"/>
        <end position="187"/>
    </location>
</feature>
<comment type="caution">
    <text evidence="2">The sequence shown here is derived from an EMBL/GenBank/DDBJ whole genome shotgun (WGS) entry which is preliminary data.</text>
</comment>
<organism evidence="2 3">
    <name type="scientific">Rubrivirga litoralis</name>
    <dbReference type="NCBI Taxonomy" id="3075598"/>
    <lineage>
        <taxon>Bacteria</taxon>
        <taxon>Pseudomonadati</taxon>
        <taxon>Rhodothermota</taxon>
        <taxon>Rhodothermia</taxon>
        <taxon>Rhodothermales</taxon>
        <taxon>Rubricoccaceae</taxon>
        <taxon>Rubrivirga</taxon>
    </lineage>
</organism>
<keyword evidence="3" id="KW-1185">Reference proteome</keyword>
<dbReference type="RefSeq" id="WP_311666080.1">
    <property type="nucleotide sequence ID" value="NZ_JAVRHT010000090.1"/>
</dbReference>
<dbReference type="EMBL" id="JAVRHT010000090">
    <property type="protein sequence ID" value="MDT0633311.1"/>
    <property type="molecule type" value="Genomic_DNA"/>
</dbReference>
<evidence type="ECO:0000313" key="2">
    <source>
        <dbReference type="EMBL" id="MDT0633311.1"/>
    </source>
</evidence>
<proteinExistence type="predicted"/>
<accession>A0ABU3BVJ3</accession>
<evidence type="ECO:0000313" key="3">
    <source>
        <dbReference type="Proteomes" id="UP001267426"/>
    </source>
</evidence>